<name>A0A8X6FZY9_TRICU</name>
<sequence>MSSKKETRSKKMEISEEISPDQEKAVEELKRRLINEVTPKMLEDESLFYRFSKARDFKLPEAEAMLRK</sequence>
<protein>
    <submittedName>
        <fullName evidence="2">Uncharacterized protein</fullName>
    </submittedName>
</protein>
<dbReference type="OrthoDB" id="6423696at2759"/>
<dbReference type="EMBL" id="BMAO01033886">
    <property type="protein sequence ID" value="GFQ92528.1"/>
    <property type="molecule type" value="Genomic_DNA"/>
</dbReference>
<dbReference type="InterPro" id="IPR036273">
    <property type="entry name" value="CRAL/TRIO_N_dom_sf"/>
</dbReference>
<feature type="compositionally biased region" description="Basic and acidic residues" evidence="1">
    <location>
        <begin position="1"/>
        <end position="14"/>
    </location>
</feature>
<evidence type="ECO:0000313" key="2">
    <source>
        <dbReference type="EMBL" id="GFQ92528.1"/>
    </source>
</evidence>
<organism evidence="2 3">
    <name type="scientific">Trichonephila clavata</name>
    <name type="common">Joro spider</name>
    <name type="synonym">Nephila clavata</name>
    <dbReference type="NCBI Taxonomy" id="2740835"/>
    <lineage>
        <taxon>Eukaryota</taxon>
        <taxon>Metazoa</taxon>
        <taxon>Ecdysozoa</taxon>
        <taxon>Arthropoda</taxon>
        <taxon>Chelicerata</taxon>
        <taxon>Arachnida</taxon>
        <taxon>Araneae</taxon>
        <taxon>Araneomorphae</taxon>
        <taxon>Entelegynae</taxon>
        <taxon>Araneoidea</taxon>
        <taxon>Nephilidae</taxon>
        <taxon>Trichonephila</taxon>
    </lineage>
</organism>
<comment type="caution">
    <text evidence="2">The sequence shown here is derived from an EMBL/GenBank/DDBJ whole genome shotgun (WGS) entry which is preliminary data.</text>
</comment>
<dbReference type="AlphaFoldDB" id="A0A8X6FZY9"/>
<keyword evidence="3" id="KW-1185">Reference proteome</keyword>
<accession>A0A8X6FZY9</accession>
<reference evidence="2" key="1">
    <citation type="submission" date="2020-07" db="EMBL/GenBank/DDBJ databases">
        <title>Multicomponent nature underlies the extraordinary mechanical properties of spider dragline silk.</title>
        <authorList>
            <person name="Kono N."/>
            <person name="Nakamura H."/>
            <person name="Mori M."/>
            <person name="Yoshida Y."/>
            <person name="Ohtoshi R."/>
            <person name="Malay A.D."/>
            <person name="Moran D.A.P."/>
            <person name="Tomita M."/>
            <person name="Numata K."/>
            <person name="Arakawa K."/>
        </authorList>
    </citation>
    <scope>NUCLEOTIDE SEQUENCE</scope>
</reference>
<evidence type="ECO:0000313" key="3">
    <source>
        <dbReference type="Proteomes" id="UP000887116"/>
    </source>
</evidence>
<gene>
    <name evidence="2" type="ORF">TNCT_662001</name>
</gene>
<dbReference type="Gene3D" id="1.10.8.20">
    <property type="entry name" value="N-terminal domain of phosphatidylinositol transfer protein sec14p"/>
    <property type="match status" value="1"/>
</dbReference>
<feature type="region of interest" description="Disordered" evidence="1">
    <location>
        <begin position="1"/>
        <end position="23"/>
    </location>
</feature>
<proteinExistence type="predicted"/>
<dbReference type="Proteomes" id="UP000887116">
    <property type="component" value="Unassembled WGS sequence"/>
</dbReference>
<dbReference type="SUPFAM" id="SSF46938">
    <property type="entry name" value="CRAL/TRIO N-terminal domain"/>
    <property type="match status" value="1"/>
</dbReference>
<evidence type="ECO:0000256" key="1">
    <source>
        <dbReference type="SAM" id="MobiDB-lite"/>
    </source>
</evidence>
<feature type="non-terminal residue" evidence="2">
    <location>
        <position position="1"/>
    </location>
</feature>